<dbReference type="EMBL" id="UINC01002159">
    <property type="protein sequence ID" value="SUZ93593.1"/>
    <property type="molecule type" value="Genomic_DNA"/>
</dbReference>
<gene>
    <name evidence="1" type="ORF">METZ01_LOCUS46447</name>
</gene>
<name>A0A381RXE0_9ZZZZ</name>
<proteinExistence type="predicted"/>
<reference evidence="1" key="1">
    <citation type="submission" date="2018-05" db="EMBL/GenBank/DDBJ databases">
        <authorList>
            <person name="Lanie J.A."/>
            <person name="Ng W.-L."/>
            <person name="Kazmierczak K.M."/>
            <person name="Andrzejewski T.M."/>
            <person name="Davidsen T.M."/>
            <person name="Wayne K.J."/>
            <person name="Tettelin H."/>
            <person name="Glass J.I."/>
            <person name="Rusch D."/>
            <person name="Podicherti R."/>
            <person name="Tsui H.-C.T."/>
            <person name="Winkler M.E."/>
        </authorList>
    </citation>
    <scope>NUCLEOTIDE SEQUENCE</scope>
</reference>
<organism evidence="1">
    <name type="scientific">marine metagenome</name>
    <dbReference type="NCBI Taxonomy" id="408172"/>
    <lineage>
        <taxon>unclassified sequences</taxon>
        <taxon>metagenomes</taxon>
        <taxon>ecological metagenomes</taxon>
    </lineage>
</organism>
<sequence>MRQNETYKSEACSNKKDKEYWEIIFNHNNNFLWSDKYVFTLLNKLTIGKRIKVTSLPCVLATINSIKLLKITAKNRNVVFDKYDYK</sequence>
<accession>A0A381RXE0</accession>
<protein>
    <submittedName>
        <fullName evidence="1">Uncharacterized protein</fullName>
    </submittedName>
</protein>
<dbReference type="AlphaFoldDB" id="A0A381RXE0"/>
<evidence type="ECO:0000313" key="1">
    <source>
        <dbReference type="EMBL" id="SUZ93593.1"/>
    </source>
</evidence>